<protein>
    <recommendedName>
        <fullName evidence="9">Beta-phosphoglucomutase</fullName>
        <ecNumber evidence="8">5.4.2.6</ecNumber>
    </recommendedName>
</protein>
<sequence length="223" mass="24720">MKEIKGLIFDLDGVIVDTAKYHFLAWKKLAQNLRIPFTESDNERLKGVSRLRSFEIILEIGGLTMSEEEKEKCCTEKNNLYLEYIYQLKSDEILPGVRKFLSDAREKGYKIALGSGSRNAKLILEKLEITDLFDVIADGTIISQAKPDPEIFIKGAKLLELPAESCIVFEDAAAGIEGAHAAGMYAVGIGTAENLPKAEIILPGLKGITIKDIINKLQIHIKE</sequence>
<dbReference type="InterPro" id="IPR023198">
    <property type="entry name" value="PGP-like_dom2"/>
</dbReference>
<gene>
    <name evidence="14" type="primary">pgmB2</name>
    <name evidence="14" type="ORF">bsdcttw_12170</name>
</gene>
<dbReference type="Gene3D" id="3.40.50.1000">
    <property type="entry name" value="HAD superfamily/HAD-like"/>
    <property type="match status" value="1"/>
</dbReference>
<keyword evidence="4 12" id="KW-0460">Magnesium</keyword>
<dbReference type="SUPFAM" id="SSF56784">
    <property type="entry name" value="HAD-like"/>
    <property type="match status" value="1"/>
</dbReference>
<comment type="similarity">
    <text evidence="1">Belongs to the HAD-like hydrolase superfamily. CbbY/CbbZ/Gph/YieH family.</text>
</comment>
<evidence type="ECO:0000256" key="13">
    <source>
        <dbReference type="PIRSR" id="PIRSR610972-4"/>
    </source>
</evidence>
<evidence type="ECO:0000256" key="7">
    <source>
        <dbReference type="ARBA" id="ARBA00044926"/>
    </source>
</evidence>
<evidence type="ECO:0000256" key="8">
    <source>
        <dbReference type="ARBA" id="ARBA00044968"/>
    </source>
</evidence>
<comment type="cofactor">
    <cofactor evidence="12">
        <name>Mg(2+)</name>
        <dbReference type="ChEBI" id="CHEBI:18420"/>
    </cofactor>
    <text evidence="12">Binds 2 magnesium ions per subunit.</text>
</comment>
<reference evidence="14 15" key="2">
    <citation type="submission" date="2020-08" db="EMBL/GenBank/DDBJ databases">
        <authorList>
            <person name="Ueki A."/>
            <person name="Tonouchi A."/>
        </authorList>
    </citation>
    <scope>NUCLEOTIDE SEQUENCE [LARGE SCALE GENOMIC DNA]</scope>
    <source>
        <strain evidence="14 15">CTTW</strain>
    </source>
</reference>
<name>A0A7I8DPG2_9FIRM</name>
<evidence type="ECO:0000256" key="4">
    <source>
        <dbReference type="ARBA" id="ARBA00022842"/>
    </source>
</evidence>
<dbReference type="NCBIfam" id="TIGR01990">
    <property type="entry name" value="bPGM"/>
    <property type="match status" value="1"/>
</dbReference>
<dbReference type="InterPro" id="IPR006439">
    <property type="entry name" value="HAD-SF_hydro_IA"/>
</dbReference>
<dbReference type="InterPro" id="IPR010976">
    <property type="entry name" value="B-phosphoglucomutase_hydrolase"/>
</dbReference>
<evidence type="ECO:0000256" key="1">
    <source>
        <dbReference type="ARBA" id="ARBA00006171"/>
    </source>
</evidence>
<keyword evidence="6" id="KW-0119">Carbohydrate metabolism</keyword>
<keyword evidence="3 12" id="KW-0479">Metal-binding</keyword>
<dbReference type="GO" id="GO:0000287">
    <property type="term" value="F:magnesium ion binding"/>
    <property type="evidence" value="ECO:0007669"/>
    <property type="project" value="InterPro"/>
</dbReference>
<feature type="binding site" evidence="12">
    <location>
        <position position="10"/>
    </location>
    <ligand>
        <name>Mg(2+)</name>
        <dbReference type="ChEBI" id="CHEBI:18420"/>
    </ligand>
</feature>
<dbReference type="GO" id="GO:0008801">
    <property type="term" value="F:beta-phosphoglucomutase activity"/>
    <property type="evidence" value="ECO:0007669"/>
    <property type="project" value="UniProtKB-EC"/>
</dbReference>
<feature type="binding site" evidence="11">
    <location>
        <begin position="10"/>
        <end position="12"/>
    </location>
    <ligand>
        <name>substrate</name>
    </ligand>
</feature>
<dbReference type="Pfam" id="PF00702">
    <property type="entry name" value="Hydrolase"/>
    <property type="match status" value="1"/>
</dbReference>
<evidence type="ECO:0000256" key="11">
    <source>
        <dbReference type="PIRSR" id="PIRSR610972-2"/>
    </source>
</evidence>
<evidence type="ECO:0000256" key="9">
    <source>
        <dbReference type="ARBA" id="ARBA00044991"/>
    </source>
</evidence>
<feature type="binding site" evidence="11">
    <location>
        <position position="26"/>
    </location>
    <ligand>
        <name>substrate</name>
    </ligand>
</feature>
<feature type="site" description="Important for catalytic activity and assists the phosphoryl transfer reaction to Asp8 by balancing charge and orienting the reacting groups" evidence="13">
    <location>
        <position position="146"/>
    </location>
</feature>
<evidence type="ECO:0000313" key="14">
    <source>
        <dbReference type="EMBL" id="BCJ98176.1"/>
    </source>
</evidence>
<evidence type="ECO:0000256" key="5">
    <source>
        <dbReference type="ARBA" id="ARBA00023235"/>
    </source>
</evidence>
<dbReference type="EC" id="5.4.2.6" evidence="8"/>
<feature type="active site" description="Proton donor/acceptor" evidence="10">
    <location>
        <position position="12"/>
    </location>
</feature>
<evidence type="ECO:0000256" key="12">
    <source>
        <dbReference type="PIRSR" id="PIRSR610972-3"/>
    </source>
</evidence>
<dbReference type="RefSeq" id="WP_185258521.1">
    <property type="nucleotide sequence ID" value="NZ_AP023368.1"/>
</dbReference>
<feature type="binding site" evidence="11">
    <location>
        <begin position="115"/>
        <end position="119"/>
    </location>
    <ligand>
        <name>substrate</name>
    </ligand>
</feature>
<dbReference type="NCBIfam" id="TIGR02009">
    <property type="entry name" value="PGMB-YQAB-SF"/>
    <property type="match status" value="1"/>
</dbReference>
<dbReference type="NCBIfam" id="TIGR01509">
    <property type="entry name" value="HAD-SF-IA-v3"/>
    <property type="match status" value="1"/>
</dbReference>
<feature type="binding site" evidence="11">
    <location>
        <position position="77"/>
    </location>
    <ligand>
        <name>substrate</name>
    </ligand>
</feature>
<evidence type="ECO:0000256" key="2">
    <source>
        <dbReference type="ARBA" id="ARBA00022553"/>
    </source>
</evidence>
<evidence type="ECO:0000256" key="10">
    <source>
        <dbReference type="PIRSR" id="PIRSR610972-1"/>
    </source>
</evidence>
<evidence type="ECO:0000256" key="6">
    <source>
        <dbReference type="ARBA" id="ARBA00023277"/>
    </source>
</evidence>
<dbReference type="EMBL" id="AP023368">
    <property type="protein sequence ID" value="BCJ98176.1"/>
    <property type="molecule type" value="Genomic_DNA"/>
</dbReference>
<dbReference type="Gene3D" id="1.10.150.240">
    <property type="entry name" value="Putative phosphatase, domain 2"/>
    <property type="match status" value="1"/>
</dbReference>
<dbReference type="AlphaFoldDB" id="A0A7I8DPG2"/>
<dbReference type="CDD" id="cd02598">
    <property type="entry name" value="HAD_BPGM"/>
    <property type="match status" value="1"/>
</dbReference>
<feature type="binding site" evidence="11">
    <location>
        <position position="146"/>
    </location>
    <ligand>
        <name>substrate</name>
    </ligand>
</feature>
<dbReference type="InterPro" id="IPR010972">
    <property type="entry name" value="Beta-PGM"/>
</dbReference>
<feature type="binding site" evidence="12">
    <location>
        <position position="170"/>
    </location>
    <ligand>
        <name>Mg(2+)</name>
        <dbReference type="ChEBI" id="CHEBI:18420"/>
    </ligand>
</feature>
<dbReference type="GO" id="GO:0005975">
    <property type="term" value="P:carbohydrate metabolic process"/>
    <property type="evidence" value="ECO:0007669"/>
    <property type="project" value="InterPro"/>
</dbReference>
<proteinExistence type="inferred from homology"/>
<dbReference type="InterPro" id="IPR051600">
    <property type="entry name" value="Beta-PGM-like"/>
</dbReference>
<feature type="binding site" evidence="11">
    <location>
        <begin position="45"/>
        <end position="50"/>
    </location>
    <ligand>
        <name>substrate</name>
    </ligand>
</feature>
<organism evidence="14 15">
    <name type="scientific">Anaerocolumna chitinilytica</name>
    <dbReference type="NCBI Taxonomy" id="1727145"/>
    <lineage>
        <taxon>Bacteria</taxon>
        <taxon>Bacillati</taxon>
        <taxon>Bacillota</taxon>
        <taxon>Clostridia</taxon>
        <taxon>Lachnospirales</taxon>
        <taxon>Lachnospiraceae</taxon>
        <taxon>Anaerocolumna</taxon>
    </lineage>
</organism>
<feature type="active site" description="Proton donor/acceptor" evidence="10">
    <location>
        <position position="10"/>
    </location>
</feature>
<keyword evidence="15" id="KW-1185">Reference proteome</keyword>
<dbReference type="KEGG" id="acht:bsdcttw_12170"/>
<feature type="binding site" evidence="11">
    <location>
        <position position="53"/>
    </location>
    <ligand>
        <name>substrate</name>
    </ligand>
</feature>
<feature type="binding site" evidence="12">
    <location>
        <position position="171"/>
    </location>
    <ligand>
        <name>Mg(2+)</name>
        <dbReference type="ChEBI" id="CHEBI:18420"/>
    </ligand>
</feature>
<keyword evidence="2" id="KW-0597">Phosphoprotein</keyword>
<reference evidence="14 15" key="1">
    <citation type="submission" date="2020-08" db="EMBL/GenBank/DDBJ databases">
        <title>Draft genome sequencing of an Anaerocolumna strain isolated from anoxic soil subjected to BSD treatment.</title>
        <authorList>
            <person name="Uek A."/>
            <person name="Tonouchi A."/>
        </authorList>
    </citation>
    <scope>NUCLEOTIDE SEQUENCE [LARGE SCALE GENOMIC DNA]</scope>
    <source>
        <strain evidence="14 15">CTTW</strain>
    </source>
</reference>
<feature type="site" description="Important for catalytic activity and assists the phosphoryl transfer reaction to Asp8 by balancing charge and orienting the reacting groups" evidence="13">
    <location>
        <position position="115"/>
    </location>
</feature>
<dbReference type="PANTHER" id="PTHR46193:SF18">
    <property type="entry name" value="HEXITOL PHOSPHATASE B"/>
    <property type="match status" value="1"/>
</dbReference>
<dbReference type="SFLD" id="SFLDG01129">
    <property type="entry name" value="C1.5:_HAD__Beta-PGM__Phosphata"/>
    <property type="match status" value="1"/>
</dbReference>
<keyword evidence="5" id="KW-0413">Isomerase</keyword>
<dbReference type="Proteomes" id="UP000515703">
    <property type="component" value="Chromosome"/>
</dbReference>
<accession>A0A7I8DPG2</accession>
<dbReference type="SFLD" id="SFLDG01135">
    <property type="entry name" value="C1.5.6:_HAD__Beta-PGM__Phospha"/>
    <property type="match status" value="1"/>
</dbReference>
<dbReference type="SFLD" id="SFLDS00003">
    <property type="entry name" value="Haloacid_Dehalogenase"/>
    <property type="match status" value="1"/>
</dbReference>
<evidence type="ECO:0000256" key="3">
    <source>
        <dbReference type="ARBA" id="ARBA00022723"/>
    </source>
</evidence>
<dbReference type="PANTHER" id="PTHR46193">
    <property type="entry name" value="6-PHOSPHOGLUCONATE PHOSPHATASE"/>
    <property type="match status" value="1"/>
</dbReference>
<dbReference type="InterPro" id="IPR023214">
    <property type="entry name" value="HAD_sf"/>
</dbReference>
<feature type="binding site" evidence="12">
    <location>
        <position position="12"/>
    </location>
    <ligand>
        <name>Mg(2+)</name>
        <dbReference type="ChEBI" id="CHEBI:18420"/>
    </ligand>
</feature>
<evidence type="ECO:0000313" key="15">
    <source>
        <dbReference type="Proteomes" id="UP000515703"/>
    </source>
</evidence>
<comment type="catalytic activity">
    <reaction evidence="7">
        <text>beta-D-glucose 1-phosphate = beta-D-glucose 6-phosphate</text>
        <dbReference type="Rhea" id="RHEA:20113"/>
        <dbReference type="ChEBI" id="CHEBI:57684"/>
        <dbReference type="ChEBI" id="CHEBI:58247"/>
        <dbReference type="EC" id="5.4.2.6"/>
    </reaction>
</comment>
<dbReference type="InterPro" id="IPR036412">
    <property type="entry name" value="HAD-like_sf"/>
</dbReference>